<keyword evidence="4" id="KW-1185">Reference proteome</keyword>
<dbReference type="AlphaFoldDB" id="A0A5C3NLU6"/>
<organism evidence="3 4">
    <name type="scientific">Polyporus arcularius HHB13444</name>
    <dbReference type="NCBI Taxonomy" id="1314778"/>
    <lineage>
        <taxon>Eukaryota</taxon>
        <taxon>Fungi</taxon>
        <taxon>Dikarya</taxon>
        <taxon>Basidiomycota</taxon>
        <taxon>Agaricomycotina</taxon>
        <taxon>Agaricomycetes</taxon>
        <taxon>Polyporales</taxon>
        <taxon>Polyporaceae</taxon>
        <taxon>Polyporus</taxon>
    </lineage>
</organism>
<feature type="region of interest" description="Disordered" evidence="2">
    <location>
        <begin position="155"/>
        <end position="251"/>
    </location>
</feature>
<accession>A0A5C3NLU6</accession>
<feature type="coiled-coil region" evidence="1">
    <location>
        <begin position="116"/>
        <end position="143"/>
    </location>
</feature>
<evidence type="ECO:0000313" key="4">
    <source>
        <dbReference type="Proteomes" id="UP000308197"/>
    </source>
</evidence>
<evidence type="ECO:0000256" key="1">
    <source>
        <dbReference type="SAM" id="Coils"/>
    </source>
</evidence>
<gene>
    <name evidence="3" type="ORF">K466DRAFT_607219</name>
</gene>
<feature type="compositionally biased region" description="Low complexity" evidence="2">
    <location>
        <begin position="79"/>
        <end position="91"/>
    </location>
</feature>
<feature type="compositionally biased region" description="Low complexity" evidence="2">
    <location>
        <begin position="192"/>
        <end position="226"/>
    </location>
</feature>
<evidence type="ECO:0000256" key="2">
    <source>
        <dbReference type="SAM" id="MobiDB-lite"/>
    </source>
</evidence>
<feature type="region of interest" description="Disordered" evidence="2">
    <location>
        <begin position="356"/>
        <end position="386"/>
    </location>
</feature>
<feature type="region of interest" description="Disordered" evidence="2">
    <location>
        <begin position="1"/>
        <end position="91"/>
    </location>
</feature>
<dbReference type="Proteomes" id="UP000308197">
    <property type="component" value="Unassembled WGS sequence"/>
</dbReference>
<dbReference type="EMBL" id="ML212721">
    <property type="protein sequence ID" value="TFK78194.1"/>
    <property type="molecule type" value="Genomic_DNA"/>
</dbReference>
<evidence type="ECO:0000313" key="3">
    <source>
        <dbReference type="EMBL" id="TFK78194.1"/>
    </source>
</evidence>
<proteinExistence type="predicted"/>
<keyword evidence="1" id="KW-0175">Coiled coil</keyword>
<protein>
    <submittedName>
        <fullName evidence="3">Uncharacterized protein</fullName>
    </submittedName>
</protein>
<feature type="compositionally biased region" description="Polar residues" evidence="2">
    <location>
        <begin position="67"/>
        <end position="78"/>
    </location>
</feature>
<feature type="compositionally biased region" description="Basic residues" evidence="2">
    <location>
        <begin position="363"/>
        <end position="372"/>
    </location>
</feature>
<name>A0A5C3NLU6_9APHY</name>
<dbReference type="InParanoid" id="A0A5C3NLU6"/>
<sequence length="721" mass="78308">MSHSANSYAGVPPTHPEGSNNPGTGGSTWGAAPQQPTWGTQWGPAPSNPGDGPRGGGGYMAGPPPTYATTQHPIPQNQTPSYAPAAPPATVAPSDEAWRVALQTMRELTEALRARTVDLANRNAQLERSNTQLEVEAQQFRNREAALAARELEVARREGDLQSRSQAPPRFSSRGGRPFAHPRGGATSRPNTSWSAPQSQPSSSSATTASGPPSSAVSTAATDATTNTGRAPSVVPQKREREPDEEDHDDNVVISVGNNAVGLARAPAPPQTTEALVGLGDAFEFNDPLKSSEYVFAGKPDPSVEGHPRSRWYTWFRSANQGDLIDAVVEDKPYDEETGPIPYDLPDWVTEDIGEEAEEKEKRRVARVRGKGSRPPAPVPRHDGDCGPWENIEIVTAHQAHNLRHLAAREQDPDAARFYRRLIVLTQDPTRYRTEGTRYLMKAWQYDVKKLPPAAPLALPPSTTTEETPDPMTVPGLRIIPVEADPAQSWLTRSRVGRNRTLHTLPSVNAAVEHFTNVDTTEWPVGMRTKANTLPSATTVRSLPNAADVVAESFIAAILPVIPDGEVERFGESAFFRGLIELLSIDGALAWITSVGGYHRLLLEEPAPYPHDCRELRYDHIAAWVTSHAHLSFGEIHPVLYTYARNTHARLEGLPVGVTSFRTIPRNLDDIKHESYATRIPHDDIVLDIPVKDYAAVHDVEMDEAQVAGGAAGPSTTSPDA</sequence>
<reference evidence="3 4" key="1">
    <citation type="journal article" date="2019" name="Nat. Ecol. Evol.">
        <title>Megaphylogeny resolves global patterns of mushroom evolution.</title>
        <authorList>
            <person name="Varga T."/>
            <person name="Krizsan K."/>
            <person name="Foldi C."/>
            <person name="Dima B."/>
            <person name="Sanchez-Garcia M."/>
            <person name="Sanchez-Ramirez S."/>
            <person name="Szollosi G.J."/>
            <person name="Szarkandi J.G."/>
            <person name="Papp V."/>
            <person name="Albert L."/>
            <person name="Andreopoulos W."/>
            <person name="Angelini C."/>
            <person name="Antonin V."/>
            <person name="Barry K.W."/>
            <person name="Bougher N.L."/>
            <person name="Buchanan P."/>
            <person name="Buyck B."/>
            <person name="Bense V."/>
            <person name="Catcheside P."/>
            <person name="Chovatia M."/>
            <person name="Cooper J."/>
            <person name="Damon W."/>
            <person name="Desjardin D."/>
            <person name="Finy P."/>
            <person name="Geml J."/>
            <person name="Haridas S."/>
            <person name="Hughes K."/>
            <person name="Justo A."/>
            <person name="Karasinski D."/>
            <person name="Kautmanova I."/>
            <person name="Kiss B."/>
            <person name="Kocsube S."/>
            <person name="Kotiranta H."/>
            <person name="LaButti K.M."/>
            <person name="Lechner B.E."/>
            <person name="Liimatainen K."/>
            <person name="Lipzen A."/>
            <person name="Lukacs Z."/>
            <person name="Mihaltcheva S."/>
            <person name="Morgado L.N."/>
            <person name="Niskanen T."/>
            <person name="Noordeloos M.E."/>
            <person name="Ohm R.A."/>
            <person name="Ortiz-Santana B."/>
            <person name="Ovrebo C."/>
            <person name="Racz N."/>
            <person name="Riley R."/>
            <person name="Savchenko A."/>
            <person name="Shiryaev A."/>
            <person name="Soop K."/>
            <person name="Spirin V."/>
            <person name="Szebenyi C."/>
            <person name="Tomsovsky M."/>
            <person name="Tulloss R.E."/>
            <person name="Uehling J."/>
            <person name="Grigoriev I.V."/>
            <person name="Vagvolgyi C."/>
            <person name="Papp T."/>
            <person name="Martin F.M."/>
            <person name="Miettinen O."/>
            <person name="Hibbett D.S."/>
            <person name="Nagy L.G."/>
        </authorList>
    </citation>
    <scope>NUCLEOTIDE SEQUENCE [LARGE SCALE GENOMIC DNA]</scope>
    <source>
        <strain evidence="3 4">HHB13444</strain>
    </source>
</reference>